<comment type="caution">
    <text evidence="4">The sequence shown here is derived from an EMBL/GenBank/DDBJ whole genome shotgun (WGS) entry which is preliminary data.</text>
</comment>
<protein>
    <submittedName>
        <fullName evidence="4">Polar amino acid transport system substrate-binding protein</fullName>
    </submittedName>
</protein>
<keyword evidence="5" id="KW-1185">Reference proteome</keyword>
<dbReference type="PANTHER" id="PTHR35936:SF19">
    <property type="entry name" value="AMINO-ACID-BINDING PROTEIN YXEM-RELATED"/>
    <property type="match status" value="1"/>
</dbReference>
<dbReference type="EMBL" id="JAFIDA010000001">
    <property type="protein sequence ID" value="MBP1327060.1"/>
    <property type="molecule type" value="Genomic_DNA"/>
</dbReference>
<evidence type="ECO:0000259" key="3">
    <source>
        <dbReference type="SMART" id="SM00062"/>
    </source>
</evidence>
<dbReference type="Pfam" id="PF00497">
    <property type="entry name" value="SBP_bac_3"/>
    <property type="match status" value="1"/>
</dbReference>
<keyword evidence="1 2" id="KW-0732">Signal</keyword>
<feature type="chain" id="PRO_5038474172" evidence="2">
    <location>
        <begin position="32"/>
        <end position="338"/>
    </location>
</feature>
<evidence type="ECO:0000313" key="4">
    <source>
        <dbReference type="EMBL" id="MBP1327060.1"/>
    </source>
</evidence>
<dbReference type="AlphaFoldDB" id="A0A940T1P4"/>
<dbReference type="CDD" id="cd01004">
    <property type="entry name" value="PBP2_MidA_like"/>
    <property type="match status" value="1"/>
</dbReference>
<evidence type="ECO:0000313" key="5">
    <source>
        <dbReference type="Proteomes" id="UP000675163"/>
    </source>
</evidence>
<feature type="domain" description="Solute-binding protein family 3/N-terminal" evidence="3">
    <location>
        <begin position="89"/>
        <end position="322"/>
    </location>
</feature>
<dbReference type="Proteomes" id="UP000675163">
    <property type="component" value="Unassembled WGS sequence"/>
</dbReference>
<dbReference type="PANTHER" id="PTHR35936">
    <property type="entry name" value="MEMBRANE-BOUND LYTIC MUREIN TRANSGLYCOSYLASE F"/>
    <property type="match status" value="1"/>
</dbReference>
<dbReference type="Gene3D" id="3.40.190.10">
    <property type="entry name" value="Periplasmic binding protein-like II"/>
    <property type="match status" value="2"/>
</dbReference>
<dbReference type="InterPro" id="IPR001638">
    <property type="entry name" value="Solute-binding_3/MltF_N"/>
</dbReference>
<dbReference type="SMART" id="SM00062">
    <property type="entry name" value="PBPb"/>
    <property type="match status" value="1"/>
</dbReference>
<organism evidence="4 5">
    <name type="scientific">Leucobacter exalbidus</name>
    <dbReference type="NCBI Taxonomy" id="662960"/>
    <lineage>
        <taxon>Bacteria</taxon>
        <taxon>Bacillati</taxon>
        <taxon>Actinomycetota</taxon>
        <taxon>Actinomycetes</taxon>
        <taxon>Micrococcales</taxon>
        <taxon>Microbacteriaceae</taxon>
        <taxon>Leucobacter</taxon>
    </lineage>
</organism>
<evidence type="ECO:0000256" key="1">
    <source>
        <dbReference type="ARBA" id="ARBA00022729"/>
    </source>
</evidence>
<evidence type="ECO:0000256" key="2">
    <source>
        <dbReference type="SAM" id="SignalP"/>
    </source>
</evidence>
<accession>A0A940T1P4</accession>
<reference evidence="4" key="1">
    <citation type="submission" date="2021-02" db="EMBL/GenBank/DDBJ databases">
        <title>Sequencing the genomes of 1000 actinobacteria strains.</title>
        <authorList>
            <person name="Klenk H.-P."/>
        </authorList>
    </citation>
    <scope>NUCLEOTIDE SEQUENCE</scope>
    <source>
        <strain evidence="4">DSM 22850</strain>
    </source>
</reference>
<name>A0A940T1P4_9MICO</name>
<gene>
    <name evidence="4" type="ORF">JOF28_002292</name>
</gene>
<dbReference type="PROSITE" id="PS51257">
    <property type="entry name" value="PROKAR_LIPOPROTEIN"/>
    <property type="match status" value="1"/>
</dbReference>
<dbReference type="RefSeq" id="WP_209705869.1">
    <property type="nucleotide sequence ID" value="NZ_JAFIDA010000001.1"/>
</dbReference>
<dbReference type="SUPFAM" id="SSF53850">
    <property type="entry name" value="Periplasmic binding protein-like II"/>
    <property type="match status" value="1"/>
</dbReference>
<proteinExistence type="predicted"/>
<sequence length="338" mass="35258">MTTLTTRHRFARVQRAATAVLFVAALGGGLAACSASDAGGAAAVAGEVANESPFDLTTAGQADRPRIEEVPEAVAALKASGFEPVTDGKLTVASNAFTPPSAFFAEDDNKTLLGGDPDIALLVADGLGLEYEPVSVAWADWPLGVESGKYDLVASNVTVTEERKDLFDFATYRADKLSFAVPTPSEVESISEAKDISGLKVYAGSGTNQEGIVLEWIAENEKNGIDPGEIVYFEDDSAARLAMLSGRIDALFQPSVANAYSAAVDGQTKVVGTVPGGYPHDAQIALGTAKGNGLIEPVAIVLNHIIESGDYDAVFERWGLQDDAVTESVVNPAGIPRP</sequence>
<feature type="signal peptide" evidence="2">
    <location>
        <begin position="1"/>
        <end position="31"/>
    </location>
</feature>